<organism evidence="2 3">
    <name type="scientific">Panicum virgatum</name>
    <name type="common">Blackwell switchgrass</name>
    <dbReference type="NCBI Taxonomy" id="38727"/>
    <lineage>
        <taxon>Eukaryota</taxon>
        <taxon>Viridiplantae</taxon>
        <taxon>Streptophyta</taxon>
        <taxon>Embryophyta</taxon>
        <taxon>Tracheophyta</taxon>
        <taxon>Spermatophyta</taxon>
        <taxon>Magnoliopsida</taxon>
        <taxon>Liliopsida</taxon>
        <taxon>Poales</taxon>
        <taxon>Poaceae</taxon>
        <taxon>PACMAD clade</taxon>
        <taxon>Panicoideae</taxon>
        <taxon>Panicodae</taxon>
        <taxon>Paniceae</taxon>
        <taxon>Panicinae</taxon>
        <taxon>Panicum</taxon>
        <taxon>Panicum sect. Hiantes</taxon>
    </lineage>
</organism>
<sequence length="66" mass="6906">MKDSCSWGGNSPVEETGGKGRLVGGLKNGAITAAVQLRRGGRSTRDRGREHSSKIAFGNSSHSYAT</sequence>
<feature type="region of interest" description="Disordered" evidence="1">
    <location>
        <begin position="38"/>
        <end position="66"/>
    </location>
</feature>
<proteinExistence type="predicted"/>
<dbReference type="AlphaFoldDB" id="A0A8T0MY43"/>
<name>A0A8T0MY43_PANVG</name>
<dbReference type="Proteomes" id="UP000823388">
    <property type="component" value="Chromosome 9N"/>
</dbReference>
<evidence type="ECO:0000313" key="3">
    <source>
        <dbReference type="Proteomes" id="UP000823388"/>
    </source>
</evidence>
<evidence type="ECO:0000256" key="1">
    <source>
        <dbReference type="SAM" id="MobiDB-lite"/>
    </source>
</evidence>
<reference evidence="2 3" key="1">
    <citation type="submission" date="2020-05" db="EMBL/GenBank/DDBJ databases">
        <title>WGS assembly of Panicum virgatum.</title>
        <authorList>
            <person name="Lovell J.T."/>
            <person name="Jenkins J."/>
            <person name="Shu S."/>
            <person name="Juenger T.E."/>
            <person name="Schmutz J."/>
        </authorList>
    </citation>
    <scope>NUCLEOTIDE SEQUENCE [LARGE SCALE GENOMIC DNA]</scope>
    <source>
        <strain evidence="3">cv. AP13</strain>
    </source>
</reference>
<comment type="caution">
    <text evidence="2">The sequence shown here is derived from an EMBL/GenBank/DDBJ whole genome shotgun (WGS) entry which is preliminary data.</text>
</comment>
<evidence type="ECO:0000313" key="2">
    <source>
        <dbReference type="EMBL" id="KAG2542060.1"/>
    </source>
</evidence>
<keyword evidence="3" id="KW-1185">Reference proteome</keyword>
<gene>
    <name evidence="2" type="ORF">PVAP13_9NG673300</name>
</gene>
<dbReference type="EMBL" id="CM029054">
    <property type="protein sequence ID" value="KAG2542060.1"/>
    <property type="molecule type" value="Genomic_DNA"/>
</dbReference>
<protein>
    <submittedName>
        <fullName evidence="2">Uncharacterized protein</fullName>
    </submittedName>
</protein>
<feature type="compositionally biased region" description="Basic and acidic residues" evidence="1">
    <location>
        <begin position="43"/>
        <end position="53"/>
    </location>
</feature>
<feature type="region of interest" description="Disordered" evidence="1">
    <location>
        <begin position="1"/>
        <end position="24"/>
    </location>
</feature>
<accession>A0A8T0MY43</accession>